<dbReference type="InterPro" id="IPR040591">
    <property type="entry name" value="RqcP2_RBD"/>
</dbReference>
<dbReference type="InterPro" id="IPR012677">
    <property type="entry name" value="Nucleotide-bd_a/b_plait_sf"/>
</dbReference>
<dbReference type="PROSITE" id="PS50889">
    <property type="entry name" value="S4"/>
    <property type="match status" value="1"/>
</dbReference>
<dbReference type="SMART" id="SM00363">
    <property type="entry name" value="S4"/>
    <property type="match status" value="1"/>
</dbReference>
<dbReference type="Proteomes" id="UP001597079">
    <property type="component" value="Unassembled WGS sequence"/>
</dbReference>
<dbReference type="Gene3D" id="3.30.70.330">
    <property type="match status" value="1"/>
</dbReference>
<dbReference type="InterPro" id="IPR002942">
    <property type="entry name" value="S4_RNA-bd"/>
</dbReference>
<comment type="caution">
    <text evidence="3">The sequence shown here is derived from an EMBL/GenBank/DDBJ whole genome shotgun (WGS) entry which is preliminary data.</text>
</comment>
<dbReference type="Pfam" id="PF17774">
    <property type="entry name" value="YlmH_RBD"/>
    <property type="match status" value="1"/>
</dbReference>
<protein>
    <submittedName>
        <fullName evidence="3">RNA-binding protein</fullName>
    </submittedName>
</protein>
<feature type="domain" description="RNA-binding S4" evidence="2">
    <location>
        <begin position="177"/>
        <end position="238"/>
    </location>
</feature>
<organism evidence="3 4">
    <name type="scientific">Alicyclobacillus fodiniaquatilis</name>
    <dbReference type="NCBI Taxonomy" id="1661150"/>
    <lineage>
        <taxon>Bacteria</taxon>
        <taxon>Bacillati</taxon>
        <taxon>Bacillota</taxon>
        <taxon>Bacilli</taxon>
        <taxon>Bacillales</taxon>
        <taxon>Alicyclobacillaceae</taxon>
        <taxon>Alicyclobacillus</taxon>
    </lineage>
</organism>
<dbReference type="SUPFAM" id="SSF55174">
    <property type="entry name" value="Alpha-L RNA-binding motif"/>
    <property type="match status" value="1"/>
</dbReference>
<reference evidence="4" key="1">
    <citation type="journal article" date="2019" name="Int. J. Syst. Evol. Microbiol.">
        <title>The Global Catalogue of Microorganisms (GCM) 10K type strain sequencing project: providing services to taxonomists for standard genome sequencing and annotation.</title>
        <authorList>
            <consortium name="The Broad Institute Genomics Platform"/>
            <consortium name="The Broad Institute Genome Sequencing Center for Infectious Disease"/>
            <person name="Wu L."/>
            <person name="Ma J."/>
        </authorList>
    </citation>
    <scope>NUCLEOTIDE SEQUENCE [LARGE SCALE GENOMIC DNA]</scope>
    <source>
        <strain evidence="4">CGMCC 1.12286</strain>
    </source>
</reference>
<dbReference type="InterPro" id="IPR036986">
    <property type="entry name" value="S4_RNA-bd_sf"/>
</dbReference>
<dbReference type="Gene3D" id="3.10.290.10">
    <property type="entry name" value="RNA-binding S4 domain"/>
    <property type="match status" value="1"/>
</dbReference>
<evidence type="ECO:0000313" key="3">
    <source>
        <dbReference type="EMBL" id="MFD1677303.1"/>
    </source>
</evidence>
<dbReference type="Gene3D" id="3.30.1370.160">
    <property type="match status" value="1"/>
</dbReference>
<sequence length="255" mass="28543">MNQAAWVRERERPFVRNAEDWCNQVHQQQNWYLTDFLTPREQYLTTSVAVKNGLVNESFGGYTGCERQRMLLMPDNWYPTAEDFAVDCLQLTAIAGEIAHKDVLGSVLGLGLHRKMVGDIVVDDATAYLFVTHTMGQYIYDHLHQVGRATVSVARPSQIPALPLPNYQPVDISVPSLRLDAVVARACQLSRGKSQETVERGAVTLNFTEASNGDEVQIGDILSVRGFGRIKILEALGTSRRDKLRLRIGVLRSNM</sequence>
<proteinExistence type="predicted"/>
<dbReference type="RefSeq" id="WP_377945210.1">
    <property type="nucleotide sequence ID" value="NZ_JBHUCX010000092.1"/>
</dbReference>
<evidence type="ECO:0000256" key="1">
    <source>
        <dbReference type="PROSITE-ProRule" id="PRU00182"/>
    </source>
</evidence>
<dbReference type="EMBL" id="JBHUCX010000092">
    <property type="protein sequence ID" value="MFD1677303.1"/>
    <property type="molecule type" value="Genomic_DNA"/>
</dbReference>
<accession>A0ABW4JQ72</accession>
<evidence type="ECO:0000313" key="4">
    <source>
        <dbReference type="Proteomes" id="UP001597079"/>
    </source>
</evidence>
<evidence type="ECO:0000259" key="2">
    <source>
        <dbReference type="SMART" id="SM00363"/>
    </source>
</evidence>
<keyword evidence="1" id="KW-0694">RNA-binding</keyword>
<dbReference type="CDD" id="cd00165">
    <property type="entry name" value="S4"/>
    <property type="match status" value="1"/>
</dbReference>
<keyword evidence="4" id="KW-1185">Reference proteome</keyword>
<name>A0ABW4JQ72_9BACL</name>
<gene>
    <name evidence="3" type="ORF">ACFSB2_21760</name>
</gene>